<name>A0A4P6JNZ7_KTERU</name>
<evidence type="ECO:0000313" key="2">
    <source>
        <dbReference type="Proteomes" id="UP000290365"/>
    </source>
</evidence>
<dbReference type="EMBL" id="CP035758">
    <property type="protein sequence ID" value="QBD76850.1"/>
    <property type="molecule type" value="Genomic_DNA"/>
</dbReference>
<organism evidence="1 2">
    <name type="scientific">Ktedonosporobacter rubrisoli</name>
    <dbReference type="NCBI Taxonomy" id="2509675"/>
    <lineage>
        <taxon>Bacteria</taxon>
        <taxon>Bacillati</taxon>
        <taxon>Chloroflexota</taxon>
        <taxon>Ktedonobacteria</taxon>
        <taxon>Ktedonobacterales</taxon>
        <taxon>Ktedonosporobacteraceae</taxon>
        <taxon>Ktedonosporobacter</taxon>
    </lineage>
</organism>
<accession>A0A4P6JNZ7</accession>
<dbReference type="Proteomes" id="UP000290365">
    <property type="component" value="Chromosome"/>
</dbReference>
<dbReference type="KEGG" id="kbs:EPA93_12885"/>
<dbReference type="RefSeq" id="WP_129887914.1">
    <property type="nucleotide sequence ID" value="NZ_CP035758.1"/>
</dbReference>
<sequence>MNYDLVVARKDILDQLPTFLASFFQVAVQDVCIVDWQKQFDLDEEKWSSILIFCSYERCSGDFAWSLSLFATINFPDVYTAGRLPTEEALAIHLAETFNTVVRFPLSLNIHPSASWLATPRGEVFCAYAMEGNLVVIDGEEYMPYFVYEVEFPVPELPHARVTHFPDIINELEIKQRPSTPICDTLTIQLENSHLSTLSNPASKALSVLSFWEVLILRMSHGWAREIVIQPSSMQTTLEIEII</sequence>
<gene>
    <name evidence="1" type="ORF">EPA93_12885</name>
</gene>
<dbReference type="OrthoDB" id="3290487at2"/>
<keyword evidence="2" id="KW-1185">Reference proteome</keyword>
<evidence type="ECO:0000313" key="1">
    <source>
        <dbReference type="EMBL" id="QBD76850.1"/>
    </source>
</evidence>
<proteinExistence type="predicted"/>
<dbReference type="AlphaFoldDB" id="A0A4P6JNZ7"/>
<reference evidence="1 2" key="1">
    <citation type="submission" date="2019-01" db="EMBL/GenBank/DDBJ databases">
        <title>Ktedonosporobacter rubrisoli SCAWS-G2.</title>
        <authorList>
            <person name="Huang Y."/>
            <person name="Yan B."/>
        </authorList>
    </citation>
    <scope>NUCLEOTIDE SEQUENCE [LARGE SCALE GENOMIC DNA]</scope>
    <source>
        <strain evidence="1 2">SCAWS-G2</strain>
    </source>
</reference>
<protein>
    <submittedName>
        <fullName evidence="1">Uncharacterized protein</fullName>
    </submittedName>
</protein>